<proteinExistence type="inferred from homology"/>
<dbReference type="Proteomes" id="UP000807785">
    <property type="component" value="Unassembled WGS sequence"/>
</dbReference>
<dbReference type="InterPro" id="IPR006439">
    <property type="entry name" value="HAD-SF_hydro_IA"/>
</dbReference>
<dbReference type="NCBIfam" id="TIGR01493">
    <property type="entry name" value="HAD-SF-IA-v2"/>
    <property type="match status" value="1"/>
</dbReference>
<dbReference type="InterPro" id="IPR036412">
    <property type="entry name" value="HAD-like_sf"/>
</dbReference>
<name>A0A9D7E2K4_9PROT</name>
<dbReference type="Gene3D" id="1.10.150.240">
    <property type="entry name" value="Putative phosphatase, domain 2"/>
    <property type="match status" value="1"/>
</dbReference>
<evidence type="ECO:0000256" key="1">
    <source>
        <dbReference type="ARBA" id="ARBA00008106"/>
    </source>
</evidence>
<accession>A0A9D7E2K4</accession>
<dbReference type="InterPro" id="IPR006328">
    <property type="entry name" value="2-HAD"/>
</dbReference>
<comment type="similarity">
    <text evidence="1 3">Belongs to the HAD-like hydrolase superfamily. S-2-haloalkanoic acid dehalogenase family.</text>
</comment>
<dbReference type="InterPro" id="IPR051540">
    <property type="entry name" value="S-2-haloacid_dehalogenase"/>
</dbReference>
<dbReference type="SUPFAM" id="SSF56784">
    <property type="entry name" value="HAD-like"/>
    <property type="match status" value="1"/>
</dbReference>
<comment type="caution">
    <text evidence="4">The sequence shown here is derived from an EMBL/GenBank/DDBJ whole genome shotgun (WGS) entry which is preliminary data.</text>
</comment>
<protein>
    <recommendedName>
        <fullName evidence="3">(S)-2-haloacid dehalogenase</fullName>
        <ecNumber evidence="3">3.8.1.2</ecNumber>
    </recommendedName>
    <alternativeName>
        <fullName evidence="3">2-haloalkanoic acid dehalogenase</fullName>
    </alternativeName>
    <alternativeName>
        <fullName evidence="3">Halocarboxylic acid halidohydrolase</fullName>
    </alternativeName>
    <alternativeName>
        <fullName evidence="3">L-2-haloacid dehalogenase</fullName>
    </alternativeName>
</protein>
<evidence type="ECO:0000313" key="5">
    <source>
        <dbReference type="Proteomes" id="UP000807785"/>
    </source>
</evidence>
<dbReference type="PRINTS" id="PR00413">
    <property type="entry name" value="HADHALOGNASE"/>
</dbReference>
<comment type="function">
    <text evidence="3">Catalyzes the hydrolytic dehalogenation of small (S)-2-haloalkanoic acids to yield the corresponding (R)-2-hydroxyalkanoic acids.</text>
</comment>
<dbReference type="SFLD" id="SFLDF00045">
    <property type="entry name" value="2-haloacid_dehalogenase"/>
    <property type="match status" value="1"/>
</dbReference>
<dbReference type="Gene3D" id="3.40.50.1000">
    <property type="entry name" value="HAD superfamily/HAD-like"/>
    <property type="match status" value="1"/>
</dbReference>
<comment type="catalytic activity">
    <reaction evidence="3">
        <text>an (S)-2-haloacid + H2O = a (2R)-2-hydroxycarboxylate + a halide anion + H(+)</text>
        <dbReference type="Rhea" id="RHEA:11192"/>
        <dbReference type="ChEBI" id="CHEBI:15377"/>
        <dbReference type="ChEBI" id="CHEBI:15378"/>
        <dbReference type="ChEBI" id="CHEBI:16042"/>
        <dbReference type="ChEBI" id="CHEBI:58314"/>
        <dbReference type="ChEBI" id="CHEBI:137405"/>
        <dbReference type="EC" id="3.8.1.2"/>
    </reaction>
</comment>
<evidence type="ECO:0000313" key="4">
    <source>
        <dbReference type="EMBL" id="MBK6972552.1"/>
    </source>
</evidence>
<dbReference type="EC" id="3.8.1.2" evidence="3"/>
<dbReference type="PANTHER" id="PTHR43316">
    <property type="entry name" value="HYDROLASE, HALOACID DELAHOGENASE-RELATED"/>
    <property type="match status" value="1"/>
</dbReference>
<reference evidence="4" key="1">
    <citation type="submission" date="2020-10" db="EMBL/GenBank/DDBJ databases">
        <title>Connecting structure to function with the recovery of over 1000 high-quality activated sludge metagenome-assembled genomes encoding full-length rRNA genes using long-read sequencing.</title>
        <authorList>
            <person name="Singleton C.M."/>
            <person name="Petriglieri F."/>
            <person name="Kristensen J.M."/>
            <person name="Kirkegaard R.H."/>
            <person name="Michaelsen T.Y."/>
            <person name="Andersen M.H."/>
            <person name="Karst S.M."/>
            <person name="Dueholm M.S."/>
            <person name="Nielsen P.H."/>
            <person name="Albertsen M."/>
        </authorList>
    </citation>
    <scope>NUCLEOTIDE SEQUENCE</scope>
    <source>
        <strain evidence="4">Bjer_18-Q3-R1-45_BAT3C.347</strain>
    </source>
</reference>
<dbReference type="PANTHER" id="PTHR43316:SF3">
    <property type="entry name" value="HALOACID DEHALOGENASE, TYPE II (AFU_ORTHOLOGUE AFUA_2G07750)-RELATED"/>
    <property type="match status" value="1"/>
</dbReference>
<keyword evidence="2 3" id="KW-0378">Hydrolase</keyword>
<dbReference type="GO" id="GO:0018784">
    <property type="term" value="F:(S)-2-haloacid dehalogenase activity"/>
    <property type="evidence" value="ECO:0007669"/>
    <property type="project" value="UniProtKB-UniRule"/>
</dbReference>
<organism evidence="4 5">
    <name type="scientific">Candidatus Methylophosphatis roskildensis</name>
    <dbReference type="NCBI Taxonomy" id="2899263"/>
    <lineage>
        <taxon>Bacteria</taxon>
        <taxon>Pseudomonadati</taxon>
        <taxon>Pseudomonadota</taxon>
        <taxon>Betaproteobacteria</taxon>
        <taxon>Nitrosomonadales</taxon>
        <taxon>Sterolibacteriaceae</taxon>
        <taxon>Candidatus Methylophosphatis</taxon>
    </lineage>
</organism>
<dbReference type="InterPro" id="IPR023198">
    <property type="entry name" value="PGP-like_dom2"/>
</dbReference>
<sequence>MESKPQAPIRAVVFDAYGTLFDVYSIGVLAEQLFPGKGDALTRMWRERQIDYTRLRTLSNRYEPFDVVTRDALRWTADALQVALSTEAEQALMQRYAQLSAHADALEVLRALKGMGMRLAILTNGTPAMLKALVEHAGMGGVFERVLSVDTVRQYKTAAAAYQLAPDAFGLPAKQMLFVSSNGWDACGATWFGYTTIWINRSGLPAERLGVSPDATGKSLQEVVRFLTGRT</sequence>
<dbReference type="EMBL" id="JADJEV010000003">
    <property type="protein sequence ID" value="MBK6972552.1"/>
    <property type="molecule type" value="Genomic_DNA"/>
</dbReference>
<dbReference type="CDD" id="cd02588">
    <property type="entry name" value="HAD_L2-DEX"/>
    <property type="match status" value="1"/>
</dbReference>
<dbReference type="Pfam" id="PF00702">
    <property type="entry name" value="Hydrolase"/>
    <property type="match status" value="1"/>
</dbReference>
<dbReference type="NCBIfam" id="TIGR01428">
    <property type="entry name" value="HAD_type_II"/>
    <property type="match status" value="1"/>
</dbReference>
<gene>
    <name evidence="4" type="ORF">IPH26_06245</name>
</gene>
<dbReference type="SFLD" id="SFLDG01135">
    <property type="entry name" value="C1.5.6:_HAD__Beta-PGM__Phospha"/>
    <property type="match status" value="1"/>
</dbReference>
<dbReference type="InterPro" id="IPR023214">
    <property type="entry name" value="HAD_sf"/>
</dbReference>
<dbReference type="SFLD" id="SFLDG01129">
    <property type="entry name" value="C1.5:_HAD__Beta-PGM__Phosphata"/>
    <property type="match status" value="1"/>
</dbReference>
<evidence type="ECO:0000256" key="2">
    <source>
        <dbReference type="ARBA" id="ARBA00022801"/>
    </source>
</evidence>
<evidence type="ECO:0000256" key="3">
    <source>
        <dbReference type="RuleBase" id="RU368077"/>
    </source>
</evidence>
<dbReference type="SFLD" id="SFLDS00003">
    <property type="entry name" value="Haloacid_Dehalogenase"/>
    <property type="match status" value="1"/>
</dbReference>
<dbReference type="AlphaFoldDB" id="A0A9D7E2K4"/>